<reference evidence="2" key="1">
    <citation type="submission" date="2019-07" db="EMBL/GenBank/DDBJ databases">
        <title>Annotation for the trematode Paragonimus miyazaki's.</title>
        <authorList>
            <person name="Choi Y.-J."/>
        </authorList>
    </citation>
    <scope>NUCLEOTIDE SEQUENCE</scope>
    <source>
        <strain evidence="2">Japan</strain>
    </source>
</reference>
<protein>
    <submittedName>
        <fullName evidence="2">Uncharacterized protein</fullName>
    </submittedName>
</protein>
<comment type="caution">
    <text evidence="2">The sequence shown here is derived from an EMBL/GenBank/DDBJ whole genome shotgun (WGS) entry which is preliminary data.</text>
</comment>
<dbReference type="OrthoDB" id="6265721at2759"/>
<proteinExistence type="predicted"/>
<dbReference type="Proteomes" id="UP000822476">
    <property type="component" value="Unassembled WGS sequence"/>
</dbReference>
<dbReference type="EMBL" id="JTDE01003375">
    <property type="protein sequence ID" value="KAF7256123.1"/>
    <property type="molecule type" value="Genomic_DNA"/>
</dbReference>
<dbReference type="AlphaFoldDB" id="A0A8S9YST2"/>
<evidence type="ECO:0000313" key="3">
    <source>
        <dbReference type="Proteomes" id="UP000822476"/>
    </source>
</evidence>
<sequence length="321" mass="36258">METQDKTDAFVQTCKKSVGVFADCSVPSSPGPVKCNRPGDEILNEEASDTHEKNPMGISSYNLLGPYVTDENDFWGGPFPESVASSLIYGDTMENNLIELSPYLSEDSLTLPVHTLRGPKLQVTEDHTEKQSASKVLQFKPNPIDDETVLLSSSASLITDEYDKINEPVKAKVQYHRRKRLEWKLQNSQASSTNDRKPTETGSSWTVYDDLLEEIEDSLAATNRIRERSGFGDPSESFNALSYPEPKEMTKLIENYLNQKFLNFTHRSTDRYPCAIERTKLCSEIATMTEIVDKYEDEESHNTRKPGCLLLCRCMSKKTTK</sequence>
<feature type="region of interest" description="Disordered" evidence="1">
    <location>
        <begin position="184"/>
        <end position="203"/>
    </location>
</feature>
<organism evidence="2 3">
    <name type="scientific">Paragonimus skrjabini miyazakii</name>
    <dbReference type="NCBI Taxonomy" id="59628"/>
    <lineage>
        <taxon>Eukaryota</taxon>
        <taxon>Metazoa</taxon>
        <taxon>Spiralia</taxon>
        <taxon>Lophotrochozoa</taxon>
        <taxon>Platyhelminthes</taxon>
        <taxon>Trematoda</taxon>
        <taxon>Digenea</taxon>
        <taxon>Plagiorchiida</taxon>
        <taxon>Troglotremata</taxon>
        <taxon>Troglotrematidae</taxon>
        <taxon>Paragonimus</taxon>
    </lineage>
</organism>
<accession>A0A8S9YST2</accession>
<gene>
    <name evidence="2" type="ORF">EG68_05352</name>
</gene>
<evidence type="ECO:0000313" key="2">
    <source>
        <dbReference type="EMBL" id="KAF7256123.1"/>
    </source>
</evidence>
<name>A0A8S9YST2_9TREM</name>
<evidence type="ECO:0000256" key="1">
    <source>
        <dbReference type="SAM" id="MobiDB-lite"/>
    </source>
</evidence>
<keyword evidence="3" id="KW-1185">Reference proteome</keyword>